<evidence type="ECO:0000313" key="3">
    <source>
        <dbReference type="Proteomes" id="UP000620124"/>
    </source>
</evidence>
<name>A0A8H6X2U4_9AGAR</name>
<dbReference type="AlphaFoldDB" id="A0A8H6X2U4"/>
<protein>
    <submittedName>
        <fullName evidence="2">Uncharacterized protein</fullName>
    </submittedName>
</protein>
<reference evidence="2" key="1">
    <citation type="submission" date="2020-05" db="EMBL/GenBank/DDBJ databases">
        <title>Mycena genomes resolve the evolution of fungal bioluminescence.</title>
        <authorList>
            <person name="Tsai I.J."/>
        </authorList>
    </citation>
    <scope>NUCLEOTIDE SEQUENCE</scope>
    <source>
        <strain evidence="2">CCC161011</strain>
    </source>
</reference>
<dbReference type="Proteomes" id="UP000620124">
    <property type="component" value="Unassembled WGS sequence"/>
</dbReference>
<gene>
    <name evidence="2" type="ORF">MVEN_02409800</name>
</gene>
<feature type="compositionally biased region" description="Polar residues" evidence="1">
    <location>
        <begin position="442"/>
        <end position="462"/>
    </location>
</feature>
<dbReference type="OrthoDB" id="3054162at2759"/>
<feature type="region of interest" description="Disordered" evidence="1">
    <location>
        <begin position="365"/>
        <end position="526"/>
    </location>
</feature>
<feature type="compositionally biased region" description="Acidic residues" evidence="1">
    <location>
        <begin position="374"/>
        <end position="383"/>
    </location>
</feature>
<sequence length="526" mass="57319">MALPPPASDANAQALVCFKPSDHALLPTPPQRRPRGPGLTISQISIRIGNAFEPVVNSLFRLVGPEHWRSRIEDLFGDDGGREMALDELHRNPHCMSGRLKPLEGHCHELLKLARPESTTVRTQLITFQILVAMITQYPGIRRVLRADKDLRKASATDPSLSSVWKRPYQSGGAAWTFYREFAVFCISDNAFEFTQLLEAEPPGGLSCLTLEHLSEKVLIESLLGHARDGPEFHLSRLCAIRYLAGILELPGFWGRFPSKSGVKRDRKRFLDVLSELCNTILQLLEDTGGDATDMSVDSSPSMDAGRMAVEVLSCSVLNGLLRLHNLNNLPRRRPSSLGQIVSTLMSDRKRFERAFEPASRVKDMFDSLSSPTNDEDLSDLADTDTANDATDRAPSPPPPAPVSPSTEQLDETGGAPAPSSSLSTEQAAETDRPSPPAPVSPGTQTANETEPSPSPDSAITEQTDDTGRTPPPQPRASLDNVPEIDHAPIPTTASLLTEIDGSGPPQGQGTSNYRYDLSVGEWDSW</sequence>
<dbReference type="EMBL" id="JACAZI010000031">
    <property type="protein sequence ID" value="KAF7333034.1"/>
    <property type="molecule type" value="Genomic_DNA"/>
</dbReference>
<evidence type="ECO:0000313" key="2">
    <source>
        <dbReference type="EMBL" id="KAF7333034.1"/>
    </source>
</evidence>
<comment type="caution">
    <text evidence="2">The sequence shown here is derived from an EMBL/GenBank/DDBJ whole genome shotgun (WGS) entry which is preliminary data.</text>
</comment>
<organism evidence="2 3">
    <name type="scientific">Mycena venus</name>
    <dbReference type="NCBI Taxonomy" id="2733690"/>
    <lineage>
        <taxon>Eukaryota</taxon>
        <taxon>Fungi</taxon>
        <taxon>Dikarya</taxon>
        <taxon>Basidiomycota</taxon>
        <taxon>Agaricomycotina</taxon>
        <taxon>Agaricomycetes</taxon>
        <taxon>Agaricomycetidae</taxon>
        <taxon>Agaricales</taxon>
        <taxon>Marasmiineae</taxon>
        <taxon>Mycenaceae</taxon>
        <taxon>Mycena</taxon>
    </lineage>
</organism>
<accession>A0A8H6X2U4</accession>
<proteinExistence type="predicted"/>
<evidence type="ECO:0000256" key="1">
    <source>
        <dbReference type="SAM" id="MobiDB-lite"/>
    </source>
</evidence>
<feature type="compositionally biased region" description="Polar residues" evidence="1">
    <location>
        <begin position="419"/>
        <end position="428"/>
    </location>
</feature>
<keyword evidence="3" id="KW-1185">Reference proteome</keyword>